<keyword evidence="11 14" id="KW-1133">Transmembrane helix</keyword>
<dbReference type="PROSITE" id="PS50885">
    <property type="entry name" value="HAMP"/>
    <property type="match status" value="1"/>
</dbReference>
<dbReference type="Pfam" id="PF02518">
    <property type="entry name" value="HATPase_c"/>
    <property type="match status" value="1"/>
</dbReference>
<organism evidence="17 18">
    <name type="scientific">Shewanella cyperi</name>
    <dbReference type="NCBI Taxonomy" id="2814292"/>
    <lineage>
        <taxon>Bacteria</taxon>
        <taxon>Pseudomonadati</taxon>
        <taxon>Pseudomonadota</taxon>
        <taxon>Gammaproteobacteria</taxon>
        <taxon>Alteromonadales</taxon>
        <taxon>Shewanellaceae</taxon>
        <taxon>Shewanella</taxon>
    </lineage>
</organism>
<dbReference type="KEGG" id="scyp:JYB88_17325"/>
<protein>
    <recommendedName>
        <fullName evidence="3">histidine kinase</fullName>
        <ecNumber evidence="3">2.7.13.3</ecNumber>
    </recommendedName>
</protein>
<reference evidence="17 18" key="1">
    <citation type="submission" date="2021-03" db="EMBL/GenBank/DDBJ databases">
        <title>Novel species identification of genus Shewanella.</title>
        <authorList>
            <person name="Liu G."/>
            <person name="Zhang Q."/>
        </authorList>
    </citation>
    <scope>NUCLEOTIDE SEQUENCE [LARGE SCALE GENOMIC DNA]</scope>
    <source>
        <strain evidence="17 18">FJAT-53726</strain>
    </source>
</reference>
<keyword evidence="8" id="KW-0547">Nucleotide-binding</keyword>
<evidence type="ECO:0000256" key="2">
    <source>
        <dbReference type="ARBA" id="ARBA00004651"/>
    </source>
</evidence>
<dbReference type="PANTHER" id="PTHR45528">
    <property type="entry name" value="SENSOR HISTIDINE KINASE CPXA"/>
    <property type="match status" value="1"/>
</dbReference>
<gene>
    <name evidence="17" type="ORF">JYB88_17325</name>
</gene>
<keyword evidence="6" id="KW-0808">Transferase</keyword>
<dbReference type="Pfam" id="PF16527">
    <property type="entry name" value="CpxA_peri"/>
    <property type="match status" value="1"/>
</dbReference>
<dbReference type="CDD" id="cd06225">
    <property type="entry name" value="HAMP"/>
    <property type="match status" value="1"/>
</dbReference>
<dbReference type="SUPFAM" id="SSF158472">
    <property type="entry name" value="HAMP domain-like"/>
    <property type="match status" value="1"/>
</dbReference>
<evidence type="ECO:0000259" key="15">
    <source>
        <dbReference type="PROSITE" id="PS50109"/>
    </source>
</evidence>
<accession>A0A974XK71</accession>
<keyword evidence="9" id="KW-0418">Kinase</keyword>
<dbReference type="AlphaFoldDB" id="A0A974XK71"/>
<dbReference type="SUPFAM" id="SSF47384">
    <property type="entry name" value="Homodimeric domain of signal transducing histidine kinase"/>
    <property type="match status" value="1"/>
</dbReference>
<dbReference type="InterPro" id="IPR003594">
    <property type="entry name" value="HATPase_dom"/>
</dbReference>
<dbReference type="EC" id="2.7.13.3" evidence="3"/>
<dbReference type="Pfam" id="PF00512">
    <property type="entry name" value="HisKA"/>
    <property type="match status" value="1"/>
</dbReference>
<dbReference type="SMART" id="SM00304">
    <property type="entry name" value="HAMP"/>
    <property type="match status" value="1"/>
</dbReference>
<dbReference type="PANTHER" id="PTHR45528:SF1">
    <property type="entry name" value="SENSOR HISTIDINE KINASE CPXA"/>
    <property type="match status" value="1"/>
</dbReference>
<dbReference type="InterPro" id="IPR032404">
    <property type="entry name" value="CpxA_peri"/>
</dbReference>
<dbReference type="SUPFAM" id="SSF55874">
    <property type="entry name" value="ATPase domain of HSP90 chaperone/DNA topoisomerase II/histidine kinase"/>
    <property type="match status" value="1"/>
</dbReference>
<feature type="transmembrane region" description="Helical" evidence="14">
    <location>
        <begin position="170"/>
        <end position="191"/>
    </location>
</feature>
<dbReference type="FunFam" id="3.30.565.10:FF:000011">
    <property type="entry name" value="Sensor histidine kinase CpxA"/>
    <property type="match status" value="1"/>
</dbReference>
<dbReference type="GO" id="GO:0000155">
    <property type="term" value="F:phosphorelay sensor kinase activity"/>
    <property type="evidence" value="ECO:0007669"/>
    <property type="project" value="InterPro"/>
</dbReference>
<feature type="domain" description="Histidine kinase" evidence="15">
    <location>
        <begin position="252"/>
        <end position="461"/>
    </location>
</feature>
<keyword evidence="4" id="KW-1003">Cell membrane</keyword>
<evidence type="ECO:0000256" key="11">
    <source>
        <dbReference type="ARBA" id="ARBA00022989"/>
    </source>
</evidence>
<evidence type="ECO:0000256" key="1">
    <source>
        <dbReference type="ARBA" id="ARBA00000085"/>
    </source>
</evidence>
<dbReference type="InterPro" id="IPR036890">
    <property type="entry name" value="HATPase_C_sf"/>
</dbReference>
<evidence type="ECO:0000256" key="13">
    <source>
        <dbReference type="ARBA" id="ARBA00023136"/>
    </source>
</evidence>
<dbReference type="Proteomes" id="UP000663281">
    <property type="component" value="Chromosome"/>
</dbReference>
<dbReference type="SMART" id="SM00388">
    <property type="entry name" value="HisKA"/>
    <property type="match status" value="1"/>
</dbReference>
<dbReference type="Gene3D" id="6.10.340.10">
    <property type="match status" value="1"/>
</dbReference>
<feature type="domain" description="HAMP" evidence="16">
    <location>
        <begin position="189"/>
        <end position="244"/>
    </location>
</feature>
<evidence type="ECO:0000259" key="16">
    <source>
        <dbReference type="PROSITE" id="PS50885"/>
    </source>
</evidence>
<comment type="subcellular location">
    <subcellularLocation>
        <location evidence="2">Cell membrane</location>
        <topology evidence="2">Multi-pass membrane protein</topology>
    </subcellularLocation>
</comment>
<dbReference type="Gene3D" id="3.30.565.10">
    <property type="entry name" value="Histidine kinase-like ATPase, C-terminal domain"/>
    <property type="match status" value="1"/>
</dbReference>
<evidence type="ECO:0000256" key="7">
    <source>
        <dbReference type="ARBA" id="ARBA00022692"/>
    </source>
</evidence>
<keyword evidence="12" id="KW-0902">Two-component regulatory system</keyword>
<dbReference type="InterPro" id="IPR050398">
    <property type="entry name" value="HssS/ArlS-like"/>
</dbReference>
<dbReference type="InterPro" id="IPR004358">
    <property type="entry name" value="Sig_transdc_His_kin-like_C"/>
</dbReference>
<evidence type="ECO:0000313" key="18">
    <source>
        <dbReference type="Proteomes" id="UP000663281"/>
    </source>
</evidence>
<dbReference type="InterPro" id="IPR003661">
    <property type="entry name" value="HisK_dim/P_dom"/>
</dbReference>
<proteinExistence type="predicted"/>
<name>A0A974XK71_9GAMM</name>
<keyword evidence="18" id="KW-1185">Reference proteome</keyword>
<comment type="catalytic activity">
    <reaction evidence="1">
        <text>ATP + protein L-histidine = ADP + protein N-phospho-L-histidine.</text>
        <dbReference type="EC" id="2.7.13.3"/>
    </reaction>
</comment>
<dbReference type="GO" id="GO:0005524">
    <property type="term" value="F:ATP binding"/>
    <property type="evidence" value="ECO:0007669"/>
    <property type="project" value="UniProtKB-KW"/>
</dbReference>
<evidence type="ECO:0000256" key="10">
    <source>
        <dbReference type="ARBA" id="ARBA00022840"/>
    </source>
</evidence>
<dbReference type="InterPro" id="IPR005467">
    <property type="entry name" value="His_kinase_dom"/>
</dbReference>
<evidence type="ECO:0000313" key="17">
    <source>
        <dbReference type="EMBL" id="QSX29916.1"/>
    </source>
</evidence>
<dbReference type="Pfam" id="PF00672">
    <property type="entry name" value="HAMP"/>
    <property type="match status" value="1"/>
</dbReference>
<evidence type="ECO:0000256" key="6">
    <source>
        <dbReference type="ARBA" id="ARBA00022679"/>
    </source>
</evidence>
<dbReference type="InterPro" id="IPR038515">
    <property type="entry name" value="CpxA_peri_sf"/>
</dbReference>
<evidence type="ECO:0000256" key="5">
    <source>
        <dbReference type="ARBA" id="ARBA00022553"/>
    </source>
</evidence>
<dbReference type="GO" id="GO:0005886">
    <property type="term" value="C:plasma membrane"/>
    <property type="evidence" value="ECO:0007669"/>
    <property type="project" value="UniProtKB-SubCell"/>
</dbReference>
<evidence type="ECO:0000256" key="12">
    <source>
        <dbReference type="ARBA" id="ARBA00023012"/>
    </source>
</evidence>
<evidence type="ECO:0000256" key="14">
    <source>
        <dbReference type="SAM" id="Phobius"/>
    </source>
</evidence>
<sequence>MKKLSSLLGALSPNRLFIKLLLGFWLGSSVIIVAIGSLPLLQQHLDTAPLPPHLQQLLERAARPLVERPGLMTAERIRHWDRMNRRDDKPVRLILVDDEGKVLNDRPSRQLLNFMLLAEDAGHPISHQYRDDMLFGPFRFQAGTDSYALYGRLPGKHPRPWFIFFNENKMLTLGLAVLLSGLLCGLLAWHLGKPLRQLKHSADTLAAGQLDSRVDSQTARRRDELGQVARAFNGMADAVETMVRNQQRLMGDISHELRTPLTRLQLALALARKRGEETPEINRIAYEAGQLEQLIAELLTLSRLQLNAQEPKRLLSLGDSLDQVLDDADFEASEQNKQLHISLDEEFQFQHYPKILARAVENLLRNAIRYANGAIWLSSELQENNLILKICDDGPGVAEAELEAIFQPFYRPDTSRERESGGWGLGLAITAAAVKAHGGEIRAENRPEGGLCVSLSLPLTSSEQR</sequence>
<evidence type="ECO:0000256" key="8">
    <source>
        <dbReference type="ARBA" id="ARBA00022741"/>
    </source>
</evidence>
<evidence type="ECO:0000256" key="4">
    <source>
        <dbReference type="ARBA" id="ARBA00022475"/>
    </source>
</evidence>
<dbReference type="PROSITE" id="PS50109">
    <property type="entry name" value="HIS_KIN"/>
    <property type="match status" value="1"/>
</dbReference>
<dbReference type="CDD" id="cd00082">
    <property type="entry name" value="HisKA"/>
    <property type="match status" value="1"/>
</dbReference>
<keyword evidence="10" id="KW-0067">ATP-binding</keyword>
<dbReference type="SMART" id="SM00387">
    <property type="entry name" value="HATPase_c"/>
    <property type="match status" value="1"/>
</dbReference>
<keyword evidence="5" id="KW-0597">Phosphoprotein</keyword>
<dbReference type="RefSeq" id="WP_207321262.1">
    <property type="nucleotide sequence ID" value="NZ_CP071501.1"/>
</dbReference>
<dbReference type="PRINTS" id="PR00344">
    <property type="entry name" value="BCTRLSENSOR"/>
</dbReference>
<dbReference type="InterPro" id="IPR003660">
    <property type="entry name" value="HAMP_dom"/>
</dbReference>
<evidence type="ECO:0000256" key="3">
    <source>
        <dbReference type="ARBA" id="ARBA00012438"/>
    </source>
</evidence>
<dbReference type="EMBL" id="CP071504">
    <property type="protein sequence ID" value="QSX29916.1"/>
    <property type="molecule type" value="Genomic_DNA"/>
</dbReference>
<dbReference type="Gene3D" id="3.30.450.210">
    <property type="entry name" value="Two-component sensor protein CpxA, periplasmic domain"/>
    <property type="match status" value="1"/>
</dbReference>
<dbReference type="Gene3D" id="1.10.287.130">
    <property type="match status" value="1"/>
</dbReference>
<keyword evidence="13 14" id="KW-0472">Membrane</keyword>
<keyword evidence="7 14" id="KW-0812">Transmembrane</keyword>
<evidence type="ECO:0000256" key="9">
    <source>
        <dbReference type="ARBA" id="ARBA00022777"/>
    </source>
</evidence>
<feature type="transmembrane region" description="Helical" evidence="14">
    <location>
        <begin position="20"/>
        <end position="41"/>
    </location>
</feature>
<dbReference type="InterPro" id="IPR036097">
    <property type="entry name" value="HisK_dim/P_sf"/>
</dbReference>